<dbReference type="AlphaFoldDB" id="A0A9N9BKA0"/>
<dbReference type="Gene3D" id="3.80.10.10">
    <property type="entry name" value="Ribonuclease Inhibitor"/>
    <property type="match status" value="1"/>
</dbReference>
<protein>
    <submittedName>
        <fullName evidence="2">1308_t:CDS:1</fullName>
    </submittedName>
</protein>
<dbReference type="InterPro" id="IPR032675">
    <property type="entry name" value="LRR_dom_sf"/>
</dbReference>
<keyword evidence="3" id="KW-1185">Reference proteome</keyword>
<name>A0A9N9BKA0_9GLOM</name>
<feature type="coiled-coil region" evidence="1">
    <location>
        <begin position="233"/>
        <end position="323"/>
    </location>
</feature>
<reference evidence="2" key="1">
    <citation type="submission" date="2021-06" db="EMBL/GenBank/DDBJ databases">
        <authorList>
            <person name="Kallberg Y."/>
            <person name="Tangrot J."/>
            <person name="Rosling A."/>
        </authorList>
    </citation>
    <scope>NUCLEOTIDE SEQUENCE</scope>
    <source>
        <strain evidence="2">MT106</strain>
    </source>
</reference>
<feature type="coiled-coil region" evidence="1">
    <location>
        <begin position="492"/>
        <end position="519"/>
    </location>
</feature>
<proteinExistence type="predicted"/>
<sequence>MTYQTHPQAIYTSQLRIKTIEEELEAIKELLGSELAKLVGEFIQARQKMLKDEEDDQAVEKVGELEEKLKENSFSEEETEKITNHCEELVDLKEQLEKQVLQNQNKEVTEIELKYKTKFQGQLVIENYLELEKLCLQDVRSVDKVVLKNLTKLQECTIRGCNVKELIIENCSRAKKLNVRKNSLTNLEFLKGLDDLKELDLYGNTGIDNGLEYLPNNLQEITQYNPCQLAKIIRDLKKKHEDLKKSVSDFIKDKEEIFYSSKELITTELLSDLEKEFKNKEEKINYLEFRKQGLGSTNYRKQLKTYEKHYKEIEDELENKLDEEAMNEVQRILTNSELQGELKVYRSITPTPESQNETLVSQLIGELKERKTLASDEQEIITKAKELLGAKRIFLNTRQITIKGLQNCYNKLKGNKKYAKVDEVGNVINAGGTVAESLTFGVPKAFGETIKAINASFERKFSDKRAEEFQELLIKAEKLKCLAISIKSLRLITEFEKNLEELKTELDREEKQFKELLNG</sequence>
<dbReference type="SUPFAM" id="SSF52047">
    <property type="entry name" value="RNI-like"/>
    <property type="match status" value="1"/>
</dbReference>
<dbReference type="Proteomes" id="UP000789831">
    <property type="component" value="Unassembled WGS sequence"/>
</dbReference>
<evidence type="ECO:0000313" key="2">
    <source>
        <dbReference type="EMBL" id="CAG8567080.1"/>
    </source>
</evidence>
<dbReference type="OrthoDB" id="10576059at2759"/>
<feature type="coiled-coil region" evidence="1">
    <location>
        <begin position="75"/>
        <end position="109"/>
    </location>
</feature>
<accession>A0A9N9BKA0</accession>
<comment type="caution">
    <text evidence="2">The sequence shown here is derived from an EMBL/GenBank/DDBJ whole genome shotgun (WGS) entry which is preliminary data.</text>
</comment>
<gene>
    <name evidence="2" type="ORF">AGERDE_LOCUS7448</name>
</gene>
<organism evidence="2 3">
    <name type="scientific">Ambispora gerdemannii</name>
    <dbReference type="NCBI Taxonomy" id="144530"/>
    <lineage>
        <taxon>Eukaryota</taxon>
        <taxon>Fungi</taxon>
        <taxon>Fungi incertae sedis</taxon>
        <taxon>Mucoromycota</taxon>
        <taxon>Glomeromycotina</taxon>
        <taxon>Glomeromycetes</taxon>
        <taxon>Archaeosporales</taxon>
        <taxon>Ambisporaceae</taxon>
        <taxon>Ambispora</taxon>
    </lineage>
</organism>
<keyword evidence="1" id="KW-0175">Coiled coil</keyword>
<evidence type="ECO:0000313" key="3">
    <source>
        <dbReference type="Proteomes" id="UP000789831"/>
    </source>
</evidence>
<dbReference type="EMBL" id="CAJVPL010001360">
    <property type="protein sequence ID" value="CAG8567080.1"/>
    <property type="molecule type" value="Genomic_DNA"/>
</dbReference>
<evidence type="ECO:0000256" key="1">
    <source>
        <dbReference type="SAM" id="Coils"/>
    </source>
</evidence>